<evidence type="ECO:0000256" key="1">
    <source>
        <dbReference type="SAM" id="MobiDB-lite"/>
    </source>
</evidence>
<dbReference type="AlphaFoldDB" id="A0AAU9JZE0"/>
<evidence type="ECO:0000313" key="3">
    <source>
        <dbReference type="EMBL" id="CAG9331712.1"/>
    </source>
</evidence>
<evidence type="ECO:0000313" key="4">
    <source>
        <dbReference type="Proteomes" id="UP001162131"/>
    </source>
</evidence>
<sequence length="178" mass="20786">MDEVEVYTNSEEDFDEKSSESSSEPFAKLNWKLWPKYRIDEKFSQWMHQDSIVTILNSLNLALKRQYLIYLSVVSGIYCLLFLGFSLGFYFYQLPNLAGTIIFTIIFLGSWIAIARSKELKSFFLQKSMQSLILAINEVNNMNSNIEIEIPNVVFKLRAKIVEKINQPSEQEYQLIKD</sequence>
<feature type="transmembrane region" description="Helical" evidence="2">
    <location>
        <begin position="97"/>
        <end position="115"/>
    </location>
</feature>
<gene>
    <name evidence="3" type="ORF">BSTOLATCC_MIC53775</name>
</gene>
<protein>
    <submittedName>
        <fullName evidence="3">Uncharacterized protein</fullName>
    </submittedName>
</protein>
<dbReference type="Proteomes" id="UP001162131">
    <property type="component" value="Unassembled WGS sequence"/>
</dbReference>
<feature type="transmembrane region" description="Helical" evidence="2">
    <location>
        <begin position="67"/>
        <end position="91"/>
    </location>
</feature>
<comment type="caution">
    <text evidence="3">The sequence shown here is derived from an EMBL/GenBank/DDBJ whole genome shotgun (WGS) entry which is preliminary data.</text>
</comment>
<proteinExistence type="predicted"/>
<feature type="compositionally biased region" description="Acidic residues" evidence="1">
    <location>
        <begin position="1"/>
        <end position="15"/>
    </location>
</feature>
<dbReference type="EMBL" id="CAJZBQ010000053">
    <property type="protein sequence ID" value="CAG9331712.1"/>
    <property type="molecule type" value="Genomic_DNA"/>
</dbReference>
<feature type="region of interest" description="Disordered" evidence="1">
    <location>
        <begin position="1"/>
        <end position="21"/>
    </location>
</feature>
<reference evidence="3" key="1">
    <citation type="submission" date="2021-09" db="EMBL/GenBank/DDBJ databases">
        <authorList>
            <consortium name="AG Swart"/>
            <person name="Singh M."/>
            <person name="Singh A."/>
            <person name="Seah K."/>
            <person name="Emmerich C."/>
        </authorList>
    </citation>
    <scope>NUCLEOTIDE SEQUENCE</scope>
    <source>
        <strain evidence="3">ATCC30299</strain>
    </source>
</reference>
<keyword evidence="2" id="KW-0812">Transmembrane</keyword>
<accession>A0AAU9JZE0</accession>
<name>A0AAU9JZE0_9CILI</name>
<keyword evidence="4" id="KW-1185">Reference proteome</keyword>
<organism evidence="3 4">
    <name type="scientific">Blepharisma stoltei</name>
    <dbReference type="NCBI Taxonomy" id="1481888"/>
    <lineage>
        <taxon>Eukaryota</taxon>
        <taxon>Sar</taxon>
        <taxon>Alveolata</taxon>
        <taxon>Ciliophora</taxon>
        <taxon>Postciliodesmatophora</taxon>
        <taxon>Heterotrichea</taxon>
        <taxon>Heterotrichida</taxon>
        <taxon>Blepharismidae</taxon>
        <taxon>Blepharisma</taxon>
    </lineage>
</organism>
<keyword evidence="2" id="KW-0472">Membrane</keyword>
<evidence type="ECO:0000256" key="2">
    <source>
        <dbReference type="SAM" id="Phobius"/>
    </source>
</evidence>
<keyword evidence="2" id="KW-1133">Transmembrane helix</keyword>